<dbReference type="GeneID" id="64659018"/>
<accession>A0AAD4DPD7</accession>
<protein>
    <recommendedName>
        <fullName evidence="4">Transposase</fullName>
    </recommendedName>
</protein>
<evidence type="ECO:0000256" key="1">
    <source>
        <dbReference type="SAM" id="MobiDB-lite"/>
    </source>
</evidence>
<proteinExistence type="predicted"/>
<evidence type="ECO:0000313" key="3">
    <source>
        <dbReference type="Proteomes" id="UP001195769"/>
    </source>
</evidence>
<evidence type="ECO:0008006" key="4">
    <source>
        <dbReference type="Google" id="ProtNLM"/>
    </source>
</evidence>
<gene>
    <name evidence="2" type="ORF">F5891DRAFT_1132047</name>
</gene>
<organism evidence="2 3">
    <name type="scientific">Suillus fuscotomentosus</name>
    <dbReference type="NCBI Taxonomy" id="1912939"/>
    <lineage>
        <taxon>Eukaryota</taxon>
        <taxon>Fungi</taxon>
        <taxon>Dikarya</taxon>
        <taxon>Basidiomycota</taxon>
        <taxon>Agaricomycotina</taxon>
        <taxon>Agaricomycetes</taxon>
        <taxon>Agaricomycetidae</taxon>
        <taxon>Boletales</taxon>
        <taxon>Suillineae</taxon>
        <taxon>Suillaceae</taxon>
        <taxon>Suillus</taxon>
    </lineage>
</organism>
<feature type="region of interest" description="Disordered" evidence="1">
    <location>
        <begin position="75"/>
        <end position="151"/>
    </location>
</feature>
<dbReference type="EMBL" id="JABBWK010000188">
    <property type="protein sequence ID" value="KAG1887952.1"/>
    <property type="molecule type" value="Genomic_DNA"/>
</dbReference>
<dbReference type="AlphaFoldDB" id="A0AAD4DPD7"/>
<dbReference type="RefSeq" id="XP_041217028.1">
    <property type="nucleotide sequence ID" value="XM_041364720.1"/>
</dbReference>
<name>A0AAD4DPD7_9AGAM</name>
<dbReference type="InterPro" id="IPR041078">
    <property type="entry name" value="Plavaka"/>
</dbReference>
<feature type="compositionally biased region" description="Basic and acidic residues" evidence="1">
    <location>
        <begin position="119"/>
        <end position="131"/>
    </location>
</feature>
<reference evidence="2" key="1">
    <citation type="journal article" date="2020" name="New Phytol.">
        <title>Comparative genomics reveals dynamic genome evolution in host specialist ectomycorrhizal fungi.</title>
        <authorList>
            <person name="Lofgren L.A."/>
            <person name="Nguyen N.H."/>
            <person name="Vilgalys R."/>
            <person name="Ruytinx J."/>
            <person name="Liao H.L."/>
            <person name="Branco S."/>
            <person name="Kuo A."/>
            <person name="LaButti K."/>
            <person name="Lipzen A."/>
            <person name="Andreopoulos W."/>
            <person name="Pangilinan J."/>
            <person name="Riley R."/>
            <person name="Hundley H."/>
            <person name="Na H."/>
            <person name="Barry K."/>
            <person name="Grigoriev I.V."/>
            <person name="Stajich J.E."/>
            <person name="Kennedy P.G."/>
        </authorList>
    </citation>
    <scope>NUCLEOTIDE SEQUENCE</scope>
    <source>
        <strain evidence="2">FC203</strain>
    </source>
</reference>
<dbReference type="Proteomes" id="UP001195769">
    <property type="component" value="Unassembled WGS sequence"/>
</dbReference>
<comment type="caution">
    <text evidence="2">The sequence shown here is derived from an EMBL/GenBank/DDBJ whole genome shotgun (WGS) entry which is preliminary data.</text>
</comment>
<feature type="compositionally biased region" description="Acidic residues" evidence="1">
    <location>
        <begin position="80"/>
        <end position="107"/>
    </location>
</feature>
<keyword evidence="3" id="KW-1185">Reference proteome</keyword>
<sequence>MPEITCPSCDKKLASITGYSQHLAKTSNPACRTLYLSSRQFAPDPANDVDIDAPDSNHPLHFEGDFFGTYAENELAWPGSDDEGDVGQAPMDEEDSDNDINDHDEWEPPAAPALPSQSAEHHDTNDHDRWEPPVVPAPAHNDALHPPTADQSQDAFHMAQRTYSSGQPIDSAIKQPSNIIYHAQLNGSSSTAFSELVSIEGLSEKIGLSFKNTRELNKIIDNELPGRPKFKRDQIVVANEVFDIYYRDIIECIKALFGDPNFADVLVFVPEHHYADEDETIRLYHEMHTGKWWWNSQKHLDRERPGATIIPVIISLDKTQVTMFRNKTAYPVYMTIGNIPKDIRRKPSRQAHVLLAYLPTTRLEHVTNKAARRWMLANLYHACVGRVLAPLAAAGINGINMQSGNGIMCRGHPLFACLAGDYPEQVLATTVKTTQCPKCDVPSDELGLATGVANWQPQDLGAVLDALCTLDQGGLAFPILYQGLVKHLLAWLSDACGSTEIDARCRRLPQNHHIRLFTKGITTLSHVSGTEHNQICRFLLGIIIDISLPNNMSSARLLHAYPCHSSETLVLLDEALNLFQDNKDIFIDLGIRNSFNLPKLHFTAHYVHMIRMYGTTDNYNTEYTKRLHIDLAKDAYRSTNHKNEFGQMTTWLERREKIFRHEKYIQWRLVENTARPHHQPRPPEMTFRRTQTMTKHPTIKAVTLDKVANEYGATHFNECLARYVAKATLPVNTAVTARQLEDRAADIHIPFQRLPVFHKVKWLLDNVRGDGDPPVTVDSVHARPGRSGKFTSNSVAPRFDTVFVNDGTGGSLGIKGYRIAQVRIIFSIPPKAIPKLFPSTFQPPKHLAYVEWFSPFRVPDRDHGLHKVSRVIKNGERMASIIPISNIRCSAHLIPHFSSVAPREWTSANVLDECSSFYVNTYLDRYSFATLR</sequence>
<dbReference type="Pfam" id="PF18759">
    <property type="entry name" value="Plavaka"/>
    <property type="match status" value="1"/>
</dbReference>
<evidence type="ECO:0000313" key="2">
    <source>
        <dbReference type="EMBL" id="KAG1887952.1"/>
    </source>
</evidence>